<name>A0ABP6SZB2_9ACTN</name>
<sequence length="70" mass="8051">MGSLSDDDILDAVAYNMRTNRQYRDDLVNAIDTKNHSWMNTLIRRALGFVREVGKAVLSVIVGWFIPKPW</sequence>
<gene>
    <name evidence="1" type="ORF">GCM10020369_35080</name>
</gene>
<organism evidence="1 2">
    <name type="scientific">Cryptosporangium minutisporangium</name>
    <dbReference type="NCBI Taxonomy" id="113569"/>
    <lineage>
        <taxon>Bacteria</taxon>
        <taxon>Bacillati</taxon>
        <taxon>Actinomycetota</taxon>
        <taxon>Actinomycetes</taxon>
        <taxon>Cryptosporangiales</taxon>
        <taxon>Cryptosporangiaceae</taxon>
        <taxon>Cryptosporangium</taxon>
    </lineage>
</organism>
<proteinExistence type="predicted"/>
<evidence type="ECO:0000313" key="2">
    <source>
        <dbReference type="Proteomes" id="UP001501676"/>
    </source>
</evidence>
<dbReference type="Proteomes" id="UP001501676">
    <property type="component" value="Unassembled WGS sequence"/>
</dbReference>
<protein>
    <submittedName>
        <fullName evidence="1">Uncharacterized protein</fullName>
    </submittedName>
</protein>
<accession>A0ABP6SZB2</accession>
<reference evidence="2" key="1">
    <citation type="journal article" date="2019" name="Int. J. Syst. Evol. Microbiol.">
        <title>The Global Catalogue of Microorganisms (GCM) 10K type strain sequencing project: providing services to taxonomists for standard genome sequencing and annotation.</title>
        <authorList>
            <consortium name="The Broad Institute Genomics Platform"/>
            <consortium name="The Broad Institute Genome Sequencing Center for Infectious Disease"/>
            <person name="Wu L."/>
            <person name="Ma J."/>
        </authorList>
    </citation>
    <scope>NUCLEOTIDE SEQUENCE [LARGE SCALE GENOMIC DNA]</scope>
    <source>
        <strain evidence="2">JCM 9458</strain>
    </source>
</reference>
<dbReference type="RefSeq" id="WP_345729193.1">
    <property type="nucleotide sequence ID" value="NZ_BAAAYN010000023.1"/>
</dbReference>
<keyword evidence="2" id="KW-1185">Reference proteome</keyword>
<comment type="caution">
    <text evidence="1">The sequence shown here is derived from an EMBL/GenBank/DDBJ whole genome shotgun (WGS) entry which is preliminary data.</text>
</comment>
<dbReference type="EMBL" id="BAAAYN010000023">
    <property type="protein sequence ID" value="GAA3388530.1"/>
    <property type="molecule type" value="Genomic_DNA"/>
</dbReference>
<evidence type="ECO:0000313" key="1">
    <source>
        <dbReference type="EMBL" id="GAA3388530.1"/>
    </source>
</evidence>